<gene>
    <name evidence="4" type="primary">LOC107462711</name>
</gene>
<dbReference type="GeneID" id="107462711"/>
<sequence>MTKTTTTTMRRRRRRRDNNNGKRGIWELNTLSAQQALMRRKMHPVILIQIRMAAMTRMRMLRKTMFHQKERGQTKMTTKTMTTRMEEKTMKDPLSDRVWSVQHNITMCLTYISQKESINRFMELFLAHLYCHGAATLLGLFY</sequence>
<feature type="region of interest" description="Disordered" evidence="1">
    <location>
        <begin position="68"/>
        <end position="89"/>
    </location>
</feature>
<keyword evidence="2" id="KW-0472">Membrane</keyword>
<reference evidence="4" key="2">
    <citation type="submission" date="2025-08" db="UniProtKB">
        <authorList>
            <consortium name="RefSeq"/>
        </authorList>
    </citation>
    <scope>IDENTIFICATION</scope>
    <source>
        <tissue evidence="4">Whole plant</tissue>
    </source>
</reference>
<evidence type="ECO:0000313" key="3">
    <source>
        <dbReference type="Proteomes" id="UP000515211"/>
    </source>
</evidence>
<dbReference type="Proteomes" id="UP000515211">
    <property type="component" value="Chromosome 1"/>
</dbReference>
<keyword evidence="3" id="KW-1185">Reference proteome</keyword>
<accession>A0A6P4B5Y1</accession>
<organism evidence="3 4">
    <name type="scientific">Arachis duranensis</name>
    <name type="common">Wild peanut</name>
    <dbReference type="NCBI Taxonomy" id="130453"/>
    <lineage>
        <taxon>Eukaryota</taxon>
        <taxon>Viridiplantae</taxon>
        <taxon>Streptophyta</taxon>
        <taxon>Embryophyta</taxon>
        <taxon>Tracheophyta</taxon>
        <taxon>Spermatophyta</taxon>
        <taxon>Magnoliopsida</taxon>
        <taxon>eudicotyledons</taxon>
        <taxon>Gunneridae</taxon>
        <taxon>Pentapetalae</taxon>
        <taxon>rosids</taxon>
        <taxon>fabids</taxon>
        <taxon>Fabales</taxon>
        <taxon>Fabaceae</taxon>
        <taxon>Papilionoideae</taxon>
        <taxon>50 kb inversion clade</taxon>
        <taxon>dalbergioids sensu lato</taxon>
        <taxon>Dalbergieae</taxon>
        <taxon>Pterocarpus clade</taxon>
        <taxon>Arachis</taxon>
    </lineage>
</organism>
<proteinExistence type="predicted"/>
<feature type="transmembrane region" description="Helical" evidence="2">
    <location>
        <begin position="124"/>
        <end position="141"/>
    </location>
</feature>
<dbReference type="RefSeq" id="XP_015936830.1">
    <property type="nucleotide sequence ID" value="XM_016081344.3"/>
</dbReference>
<evidence type="ECO:0000313" key="4">
    <source>
        <dbReference type="RefSeq" id="XP_015936830.1"/>
    </source>
</evidence>
<reference evidence="3" key="1">
    <citation type="journal article" date="2016" name="Nat. Genet.">
        <title>The genome sequences of Arachis duranensis and Arachis ipaensis, the diploid ancestors of cultivated peanut.</title>
        <authorList>
            <person name="Bertioli D.J."/>
            <person name="Cannon S.B."/>
            <person name="Froenicke L."/>
            <person name="Huang G."/>
            <person name="Farmer A.D."/>
            <person name="Cannon E.K."/>
            <person name="Liu X."/>
            <person name="Gao D."/>
            <person name="Clevenger J."/>
            <person name="Dash S."/>
            <person name="Ren L."/>
            <person name="Moretzsohn M.C."/>
            <person name="Shirasawa K."/>
            <person name="Huang W."/>
            <person name="Vidigal B."/>
            <person name="Abernathy B."/>
            <person name="Chu Y."/>
            <person name="Niederhuth C.E."/>
            <person name="Umale P."/>
            <person name="Araujo A.C."/>
            <person name="Kozik A."/>
            <person name="Kim K.D."/>
            <person name="Burow M.D."/>
            <person name="Varshney R.K."/>
            <person name="Wang X."/>
            <person name="Zhang X."/>
            <person name="Barkley N."/>
            <person name="Guimaraes P.M."/>
            <person name="Isobe S."/>
            <person name="Guo B."/>
            <person name="Liao B."/>
            <person name="Stalker H.T."/>
            <person name="Schmitz R.J."/>
            <person name="Scheffler B.E."/>
            <person name="Leal-Bertioli S.C."/>
            <person name="Xun X."/>
            <person name="Jackson S.A."/>
            <person name="Michelmore R."/>
            <person name="Ozias-Akins P."/>
        </authorList>
    </citation>
    <scope>NUCLEOTIDE SEQUENCE [LARGE SCALE GENOMIC DNA]</scope>
    <source>
        <strain evidence="3">cv. V14167</strain>
    </source>
</reference>
<dbReference type="KEGG" id="adu:107462711"/>
<keyword evidence="2" id="KW-1133">Transmembrane helix</keyword>
<evidence type="ECO:0000256" key="1">
    <source>
        <dbReference type="SAM" id="MobiDB-lite"/>
    </source>
</evidence>
<keyword evidence="2" id="KW-0812">Transmembrane</keyword>
<feature type="region of interest" description="Disordered" evidence="1">
    <location>
        <begin position="1"/>
        <end position="23"/>
    </location>
</feature>
<protein>
    <submittedName>
        <fullName evidence="4">Uncharacterized protein LOC107462711</fullName>
    </submittedName>
</protein>
<name>A0A6P4B5Y1_ARADU</name>
<dbReference type="AlphaFoldDB" id="A0A6P4B5Y1"/>
<evidence type="ECO:0000256" key="2">
    <source>
        <dbReference type="SAM" id="Phobius"/>
    </source>
</evidence>
<feature type="compositionally biased region" description="Low complexity" evidence="1">
    <location>
        <begin position="74"/>
        <end position="83"/>
    </location>
</feature>